<gene>
    <name evidence="3" type="ORF">FNH06_14695</name>
</gene>
<name>A0A558ACL7_9PSEU</name>
<protein>
    <submittedName>
        <fullName evidence="3">Uncharacterized protein</fullName>
    </submittedName>
</protein>
<dbReference type="Proteomes" id="UP000318578">
    <property type="component" value="Unassembled WGS sequence"/>
</dbReference>
<dbReference type="AlphaFoldDB" id="A0A558ACL7"/>
<dbReference type="RefSeq" id="WP_144638607.1">
    <property type="nucleotide sequence ID" value="NZ_BNAX01000005.1"/>
</dbReference>
<feature type="transmembrane region" description="Helical" evidence="2">
    <location>
        <begin position="32"/>
        <end position="52"/>
    </location>
</feature>
<dbReference type="OrthoDB" id="3831145at2"/>
<evidence type="ECO:0000256" key="2">
    <source>
        <dbReference type="SAM" id="Phobius"/>
    </source>
</evidence>
<keyword evidence="2" id="KW-1133">Transmembrane helix</keyword>
<reference evidence="3 4" key="1">
    <citation type="submission" date="2019-07" db="EMBL/GenBank/DDBJ databases">
        <title>New species of Amycolatopsis and Streptomyces.</title>
        <authorList>
            <person name="Duangmal K."/>
            <person name="Teo W.F.A."/>
            <person name="Lipun K."/>
        </authorList>
    </citation>
    <scope>NUCLEOTIDE SEQUENCE [LARGE SCALE GENOMIC DNA]</scope>
    <source>
        <strain evidence="3 4">JCM 30562</strain>
    </source>
</reference>
<feature type="transmembrane region" description="Helical" evidence="2">
    <location>
        <begin position="78"/>
        <end position="102"/>
    </location>
</feature>
<dbReference type="EMBL" id="VJZA01000021">
    <property type="protein sequence ID" value="TVT22012.1"/>
    <property type="molecule type" value="Genomic_DNA"/>
</dbReference>
<evidence type="ECO:0000256" key="1">
    <source>
        <dbReference type="SAM" id="MobiDB-lite"/>
    </source>
</evidence>
<feature type="transmembrane region" description="Helical" evidence="2">
    <location>
        <begin position="134"/>
        <end position="153"/>
    </location>
</feature>
<keyword evidence="2" id="KW-0812">Transmembrane</keyword>
<feature type="transmembrane region" description="Helical" evidence="2">
    <location>
        <begin position="109"/>
        <end position="128"/>
    </location>
</feature>
<organism evidence="3 4">
    <name type="scientific">Amycolatopsis acidiphila</name>
    <dbReference type="NCBI Taxonomy" id="715473"/>
    <lineage>
        <taxon>Bacteria</taxon>
        <taxon>Bacillati</taxon>
        <taxon>Actinomycetota</taxon>
        <taxon>Actinomycetes</taxon>
        <taxon>Pseudonocardiales</taxon>
        <taxon>Pseudonocardiaceae</taxon>
        <taxon>Amycolatopsis</taxon>
    </lineage>
</organism>
<sequence>MTDSPGPYEAYPSGPGDVSQPSKPPVPTTINVAFYCYVVSTVIGIVSALLLLGTKDQIADQLRRANTSGLTEDQIQSAAQVALIVAVVIALLFALVYLWLAFKLRAGRNWARITLTVLTVLQVVSLAAGRGGTIVGYLSLLLAVVGLVFAYLGTSNQYINTVKQSRS</sequence>
<keyword evidence="4" id="KW-1185">Reference proteome</keyword>
<evidence type="ECO:0000313" key="3">
    <source>
        <dbReference type="EMBL" id="TVT22012.1"/>
    </source>
</evidence>
<comment type="caution">
    <text evidence="3">The sequence shown here is derived from an EMBL/GenBank/DDBJ whole genome shotgun (WGS) entry which is preliminary data.</text>
</comment>
<evidence type="ECO:0000313" key="4">
    <source>
        <dbReference type="Proteomes" id="UP000318578"/>
    </source>
</evidence>
<proteinExistence type="predicted"/>
<accession>A0A558ACL7</accession>
<keyword evidence="2" id="KW-0472">Membrane</keyword>
<feature type="region of interest" description="Disordered" evidence="1">
    <location>
        <begin position="1"/>
        <end position="22"/>
    </location>
</feature>